<dbReference type="AlphaFoldDB" id="A0A915DQE3"/>
<sequence length="89" mass="10741">MDFLRRLNLYQSLPFVHRKNDNEFQEWLQLLGVLSSMRLCACGNPMRYRRRSNSKQYFPCDRKRCKKEVGFLHDRIFEGAHLSMKEVLS</sequence>
<evidence type="ECO:0000313" key="1">
    <source>
        <dbReference type="Proteomes" id="UP000887574"/>
    </source>
</evidence>
<reference evidence="2" key="1">
    <citation type="submission" date="2022-11" db="UniProtKB">
        <authorList>
            <consortium name="WormBaseParasite"/>
        </authorList>
    </citation>
    <scope>IDENTIFICATION</scope>
</reference>
<evidence type="ECO:0000313" key="2">
    <source>
        <dbReference type="WBParaSite" id="jg21818"/>
    </source>
</evidence>
<proteinExistence type="predicted"/>
<keyword evidence="1" id="KW-1185">Reference proteome</keyword>
<name>A0A915DQE3_9BILA</name>
<organism evidence="1 2">
    <name type="scientific">Ditylenchus dipsaci</name>
    <dbReference type="NCBI Taxonomy" id="166011"/>
    <lineage>
        <taxon>Eukaryota</taxon>
        <taxon>Metazoa</taxon>
        <taxon>Ecdysozoa</taxon>
        <taxon>Nematoda</taxon>
        <taxon>Chromadorea</taxon>
        <taxon>Rhabditida</taxon>
        <taxon>Tylenchina</taxon>
        <taxon>Tylenchomorpha</taxon>
        <taxon>Sphaerularioidea</taxon>
        <taxon>Anguinidae</taxon>
        <taxon>Anguininae</taxon>
        <taxon>Ditylenchus</taxon>
    </lineage>
</organism>
<dbReference type="Proteomes" id="UP000887574">
    <property type="component" value="Unplaced"/>
</dbReference>
<protein>
    <submittedName>
        <fullName evidence="2">Recombinase zinc beta ribbon domain-containing protein</fullName>
    </submittedName>
</protein>
<accession>A0A915DQE3</accession>
<dbReference type="WBParaSite" id="jg21818">
    <property type="protein sequence ID" value="jg21818"/>
    <property type="gene ID" value="jg21818"/>
</dbReference>